<dbReference type="EMBL" id="NNSR01000063">
    <property type="protein sequence ID" value="PKD28256.1"/>
    <property type="molecule type" value="Genomic_DNA"/>
</dbReference>
<keyword evidence="5 9" id="KW-0378">Hydrolase</keyword>
<keyword evidence="2 9" id="KW-0031">Aminopeptidase</keyword>
<comment type="cofactor">
    <cofactor evidence="8">
        <name>a divalent metal cation</name>
        <dbReference type="ChEBI" id="CHEBI:60240"/>
    </cofactor>
    <text evidence="8">Binds 2 divalent metal cations per subunit.</text>
</comment>
<feature type="binding site" evidence="8">
    <location>
        <position position="313"/>
    </location>
    <ligand>
        <name>Zn(2+)</name>
        <dbReference type="ChEBI" id="CHEBI:29105"/>
        <label>2</label>
    </ligand>
</feature>
<sequence length="349" mass="37713">MIDIKLLEQLCLCNGISGDEGNVRNLIINEIKDCADDIKTDNLGNLIVFKKGKKSAKSKLMVSAHMDEVGLMVTDITSDGYLKFDEVGGIDRRVLPGKRVCVGRNGLNGVIGVKPIHLTNGDEKTAVPKMSDMYIDIGAESREDALKYVSYGDSVNFEGDFKINGRTVVTKALDDRFGCYVLINLIKSEPEYDMYFTFVVQEEVGLRGARPAAFTVNPDFALVIESTTAADVAEVDVSHQVCNLSKGATVTVMDRATVYDKEMISAAFELAEKNNIAVQYKRAVAGGNDSGAIHQSRGGVRTLAVSLPSRYIHAPSTAANLDDCESVLKLAKVLSDYIAGGNLAKGKTV</sequence>
<evidence type="ECO:0000313" key="10">
    <source>
        <dbReference type="Proteomes" id="UP000233425"/>
    </source>
</evidence>
<dbReference type="SUPFAM" id="SSF53187">
    <property type="entry name" value="Zn-dependent exopeptidases"/>
    <property type="match status" value="1"/>
</dbReference>
<evidence type="ECO:0000256" key="7">
    <source>
        <dbReference type="PIRSR" id="PIRSR001123-1"/>
    </source>
</evidence>
<organism evidence="9 10">
    <name type="scientific">Ruminococcus bromii</name>
    <dbReference type="NCBI Taxonomy" id="40518"/>
    <lineage>
        <taxon>Bacteria</taxon>
        <taxon>Bacillati</taxon>
        <taxon>Bacillota</taxon>
        <taxon>Clostridia</taxon>
        <taxon>Eubacteriales</taxon>
        <taxon>Oscillospiraceae</taxon>
        <taxon>Ruminococcus</taxon>
    </lineage>
</organism>
<evidence type="ECO:0000256" key="4">
    <source>
        <dbReference type="ARBA" id="ARBA00022723"/>
    </source>
</evidence>
<dbReference type="GO" id="GO:0046872">
    <property type="term" value="F:metal ion binding"/>
    <property type="evidence" value="ECO:0007669"/>
    <property type="project" value="UniProtKB-UniRule"/>
</dbReference>
<reference evidence="9" key="1">
    <citation type="journal article" date="2018" name="Environ. Microbiol.">
        <title>Sporulation capability and amylosome conservation among diverse human colonic and rumen isolates of the keystone starch-degrader Ruminococcus bromii.</title>
        <authorList>
            <person name="Mukhopadhya I."/>
            <person name="Morais S."/>
            <person name="Laverde-Gomez J."/>
            <person name="Sheridan P.O."/>
            <person name="Walker A.W."/>
            <person name="Kelly W."/>
            <person name="Klieve A.V."/>
            <person name="Ouwerkerk D."/>
            <person name="Duncan S.H."/>
            <person name="Louis P."/>
            <person name="Koropatkin N."/>
            <person name="Cockburn D."/>
            <person name="Kibler R."/>
            <person name="Cooper P.J."/>
            <person name="Sandoval C."/>
            <person name="Crost E."/>
            <person name="Juge N."/>
            <person name="Bayer E.A."/>
            <person name="Flint H.J."/>
        </authorList>
    </citation>
    <scope>NUCLEOTIDE SEQUENCE [LARGE SCALE GENOMIC DNA]</scope>
    <source>
        <strain evidence="9">ATCC 27255</strain>
    </source>
</reference>
<feature type="binding site" evidence="8">
    <location>
        <position position="225"/>
    </location>
    <ligand>
        <name>Zn(2+)</name>
        <dbReference type="ChEBI" id="CHEBI:29105"/>
        <label>1</label>
    </ligand>
</feature>
<name>A0A2N0UMN6_9FIRM</name>
<dbReference type="EC" id="3.4.11.-" evidence="9"/>
<evidence type="ECO:0000313" key="9">
    <source>
        <dbReference type="EMBL" id="PKD28256.1"/>
    </source>
</evidence>
<dbReference type="PIRSF" id="PIRSF001123">
    <property type="entry name" value="PepA_GA"/>
    <property type="match status" value="1"/>
</dbReference>
<keyword evidence="10" id="KW-1185">Reference proteome</keyword>
<evidence type="ECO:0000256" key="1">
    <source>
        <dbReference type="ARBA" id="ARBA00006272"/>
    </source>
</evidence>
<feature type="binding site" evidence="8">
    <location>
        <position position="174"/>
    </location>
    <ligand>
        <name>Zn(2+)</name>
        <dbReference type="ChEBI" id="CHEBI:29105"/>
        <label>2</label>
    </ligand>
</feature>
<dbReference type="GO" id="GO:0004177">
    <property type="term" value="F:aminopeptidase activity"/>
    <property type="evidence" value="ECO:0007669"/>
    <property type="project" value="UniProtKB-UniRule"/>
</dbReference>
<proteinExistence type="inferred from homology"/>
<dbReference type="AlphaFoldDB" id="A0A2N0UMN6"/>
<dbReference type="Pfam" id="PF05343">
    <property type="entry name" value="Peptidase_M42"/>
    <property type="match status" value="1"/>
</dbReference>
<dbReference type="PANTHER" id="PTHR32481">
    <property type="entry name" value="AMINOPEPTIDASE"/>
    <property type="match status" value="1"/>
</dbReference>
<feature type="binding site" evidence="8">
    <location>
        <position position="65"/>
    </location>
    <ligand>
        <name>Zn(2+)</name>
        <dbReference type="ChEBI" id="CHEBI:29105"/>
        <label>1</label>
    </ligand>
</feature>
<evidence type="ECO:0000256" key="2">
    <source>
        <dbReference type="ARBA" id="ARBA00022438"/>
    </source>
</evidence>
<feature type="binding site" evidence="8">
    <location>
        <position position="203"/>
    </location>
    <ligand>
        <name>Zn(2+)</name>
        <dbReference type="ChEBI" id="CHEBI:29105"/>
        <label>2</label>
    </ligand>
</feature>
<protein>
    <submittedName>
        <fullName evidence="9">Putative aminopeptidase YsdC</fullName>
        <ecNumber evidence="9">3.4.11.-</ecNumber>
    </submittedName>
</protein>
<feature type="binding site" evidence="8">
    <location>
        <position position="174"/>
    </location>
    <ligand>
        <name>Zn(2+)</name>
        <dbReference type="ChEBI" id="CHEBI:29105"/>
        <label>1</label>
    </ligand>
</feature>
<feature type="active site" description="Proton acceptor" evidence="7">
    <location>
        <position position="202"/>
    </location>
</feature>
<dbReference type="Gene3D" id="3.40.630.10">
    <property type="entry name" value="Zn peptidases"/>
    <property type="match status" value="1"/>
</dbReference>
<dbReference type="Gene3D" id="2.40.30.40">
    <property type="entry name" value="Peptidase M42, domain 2"/>
    <property type="match status" value="1"/>
</dbReference>
<dbReference type="InterPro" id="IPR008007">
    <property type="entry name" value="Peptidase_M42"/>
</dbReference>
<dbReference type="InterPro" id="IPR051464">
    <property type="entry name" value="Peptidase_M42_aminopept"/>
</dbReference>
<evidence type="ECO:0000256" key="3">
    <source>
        <dbReference type="ARBA" id="ARBA00022670"/>
    </source>
</evidence>
<dbReference type="SUPFAM" id="SSF101821">
    <property type="entry name" value="Aminopeptidase/glucanase lid domain"/>
    <property type="match status" value="1"/>
</dbReference>
<evidence type="ECO:0000256" key="8">
    <source>
        <dbReference type="PIRSR" id="PIRSR001123-2"/>
    </source>
</evidence>
<gene>
    <name evidence="9" type="primary">ysdC_1</name>
    <name evidence="9" type="ORF">RBATCC27255_01310</name>
</gene>
<comment type="similarity">
    <text evidence="1 6">Belongs to the peptidase M42 family.</text>
</comment>
<dbReference type="InterPro" id="IPR023367">
    <property type="entry name" value="Peptidase_M42_dom2"/>
</dbReference>
<dbReference type="RefSeq" id="WP_101029293.1">
    <property type="nucleotide sequence ID" value="NZ_CABMMZ010000063.1"/>
</dbReference>
<keyword evidence="4 8" id="KW-0479">Metal-binding</keyword>
<dbReference type="Proteomes" id="UP000233425">
    <property type="component" value="Unassembled WGS sequence"/>
</dbReference>
<dbReference type="GO" id="GO:0006508">
    <property type="term" value="P:proteolysis"/>
    <property type="evidence" value="ECO:0007669"/>
    <property type="project" value="UniProtKB-KW"/>
</dbReference>
<evidence type="ECO:0000256" key="6">
    <source>
        <dbReference type="PIRNR" id="PIRNR001123"/>
    </source>
</evidence>
<dbReference type="PANTHER" id="PTHR32481:SF5">
    <property type="entry name" value="ENDOGLUCANASE"/>
    <property type="match status" value="1"/>
</dbReference>
<accession>A0A2N0UMN6</accession>
<comment type="caution">
    <text evidence="9">The sequence shown here is derived from an EMBL/GenBank/DDBJ whole genome shotgun (WGS) entry which is preliminary data.</text>
</comment>
<evidence type="ECO:0000256" key="5">
    <source>
        <dbReference type="ARBA" id="ARBA00022801"/>
    </source>
</evidence>
<keyword evidence="3" id="KW-0645">Protease</keyword>